<reference evidence="4 5" key="1">
    <citation type="journal article" date="2013" name="Genome Biol.">
        <title>Genome of Acanthamoeba castellanii highlights extensive lateral gene transfer and early evolution of tyrosine kinase signaling.</title>
        <authorList>
            <person name="Clarke M."/>
            <person name="Lohan A.J."/>
            <person name="Liu B."/>
            <person name="Lagkouvardos I."/>
            <person name="Roy S."/>
            <person name="Zafar N."/>
            <person name="Bertelli C."/>
            <person name="Schilde C."/>
            <person name="Kianianmomeni A."/>
            <person name="Burglin T.R."/>
            <person name="Frech C."/>
            <person name="Turcotte B."/>
            <person name="Kopec K.O."/>
            <person name="Synnott J.M."/>
            <person name="Choo C."/>
            <person name="Paponov I."/>
            <person name="Finkler A."/>
            <person name="Soon Heng Tan C."/>
            <person name="Hutchins A.P."/>
            <person name="Weinmeier T."/>
            <person name="Rattei T."/>
            <person name="Chu J.S."/>
            <person name="Gimenez G."/>
            <person name="Irimia M."/>
            <person name="Rigden D.J."/>
            <person name="Fitzpatrick D.A."/>
            <person name="Lorenzo-Morales J."/>
            <person name="Bateman A."/>
            <person name="Chiu C.H."/>
            <person name="Tang P."/>
            <person name="Hegemann P."/>
            <person name="Fromm H."/>
            <person name="Raoult D."/>
            <person name="Greub G."/>
            <person name="Miranda-Saavedra D."/>
            <person name="Chen N."/>
            <person name="Nash P."/>
            <person name="Ginger M.L."/>
            <person name="Horn M."/>
            <person name="Schaap P."/>
            <person name="Caler L."/>
            <person name="Loftus B."/>
        </authorList>
    </citation>
    <scope>NUCLEOTIDE SEQUENCE [LARGE SCALE GENOMIC DNA]</scope>
    <source>
        <strain evidence="4 5">Neff</strain>
    </source>
</reference>
<dbReference type="PANTHER" id="PTHR13527:SF0">
    <property type="entry name" value="SAYSVFN DOMAIN-CONTAINING PROTEIN 1"/>
    <property type="match status" value="1"/>
</dbReference>
<keyword evidence="5" id="KW-1185">Reference proteome</keyword>
<dbReference type="AlphaFoldDB" id="L8GZT3"/>
<keyword evidence="2" id="KW-0812">Transmembrane</keyword>
<dbReference type="InterPro" id="IPR019387">
    <property type="entry name" value="SAYSvFN_dom"/>
</dbReference>
<feature type="compositionally biased region" description="Low complexity" evidence="1">
    <location>
        <begin position="167"/>
        <end position="191"/>
    </location>
</feature>
<feature type="compositionally biased region" description="Low complexity" evidence="1">
    <location>
        <begin position="10"/>
        <end position="20"/>
    </location>
</feature>
<organism evidence="4 5">
    <name type="scientific">Acanthamoeba castellanii (strain ATCC 30010 / Neff)</name>
    <dbReference type="NCBI Taxonomy" id="1257118"/>
    <lineage>
        <taxon>Eukaryota</taxon>
        <taxon>Amoebozoa</taxon>
        <taxon>Discosea</taxon>
        <taxon>Longamoebia</taxon>
        <taxon>Centramoebida</taxon>
        <taxon>Acanthamoebidae</taxon>
        <taxon>Acanthamoeba</taxon>
    </lineage>
</organism>
<feature type="domain" description="SAYSvFN" evidence="3">
    <location>
        <begin position="42"/>
        <end position="111"/>
    </location>
</feature>
<evidence type="ECO:0000313" key="4">
    <source>
        <dbReference type="EMBL" id="ELR18487.1"/>
    </source>
</evidence>
<name>L8GZT3_ACACF</name>
<dbReference type="KEGG" id="acan:ACA1_045070"/>
<dbReference type="Pfam" id="PF10260">
    <property type="entry name" value="SAYSvFN"/>
    <property type="match status" value="1"/>
</dbReference>
<evidence type="ECO:0000256" key="2">
    <source>
        <dbReference type="SAM" id="Phobius"/>
    </source>
</evidence>
<dbReference type="GeneID" id="14919258"/>
<feature type="region of interest" description="Disordered" evidence="1">
    <location>
        <begin position="112"/>
        <end position="193"/>
    </location>
</feature>
<protein>
    <recommendedName>
        <fullName evidence="3">SAYSvFN domain-containing protein</fullName>
    </recommendedName>
</protein>
<dbReference type="PANTHER" id="PTHR13527">
    <property type="entry name" value="SAYSVFN DOMAIN-CONTAINING PROTEIN 1"/>
    <property type="match status" value="1"/>
</dbReference>
<evidence type="ECO:0000259" key="3">
    <source>
        <dbReference type="Pfam" id="PF10260"/>
    </source>
</evidence>
<dbReference type="Proteomes" id="UP000011083">
    <property type="component" value="Unassembled WGS sequence"/>
</dbReference>
<feature type="region of interest" description="Disordered" evidence="1">
    <location>
        <begin position="1"/>
        <end position="20"/>
    </location>
</feature>
<proteinExistence type="predicted"/>
<accession>L8GZT3</accession>
<feature type="transmembrane region" description="Helical" evidence="2">
    <location>
        <begin position="42"/>
        <end position="71"/>
    </location>
</feature>
<evidence type="ECO:0000256" key="1">
    <source>
        <dbReference type="SAM" id="MobiDB-lite"/>
    </source>
</evidence>
<gene>
    <name evidence="4" type="ORF">ACA1_045070</name>
</gene>
<dbReference type="OrthoDB" id="71310at2759"/>
<keyword evidence="2" id="KW-0472">Membrane</keyword>
<sequence length="208" mass="22324">MASRKDRPRGAPTDGAAAAAAPAADEAGGVWRYVRPTTLAKLVVWAILQVIFYRLEFGLVFFIASCFYWVWDSMSSSAATDGERVSAYSVFNRGVSALPGTLNANEFDNMMRGGFAPPPGGEEEKRPAVGGVDDNDEEDQAIQRAAMASLKHRKATTEQQKTKAKKPPTTTTKARTYASSSSSSSVAAPKPLVFDSDLQALMRSVAKP</sequence>
<keyword evidence="2" id="KW-1133">Transmembrane helix</keyword>
<dbReference type="RefSeq" id="XP_004340524.1">
    <property type="nucleotide sequence ID" value="XM_004340476.1"/>
</dbReference>
<dbReference type="InterPro" id="IPR039159">
    <property type="entry name" value="SAYSD1"/>
</dbReference>
<dbReference type="VEuPathDB" id="AmoebaDB:ACA1_045070"/>
<evidence type="ECO:0000313" key="5">
    <source>
        <dbReference type="Proteomes" id="UP000011083"/>
    </source>
</evidence>
<dbReference type="EMBL" id="KB007952">
    <property type="protein sequence ID" value="ELR18487.1"/>
    <property type="molecule type" value="Genomic_DNA"/>
</dbReference>